<evidence type="ECO:0000313" key="2">
    <source>
        <dbReference type="Proteomes" id="UP000001628"/>
    </source>
</evidence>
<keyword evidence="2" id="KW-1185">Reference proteome</keyword>
<dbReference type="RefSeq" id="XP_010757856.1">
    <property type="nucleotide sequence ID" value="XM_010759554.1"/>
</dbReference>
<proteinExistence type="predicted"/>
<sequence length="67" mass="7144">MKPARAVVPSQGIQKMIISNMANVFRTLQRAVVGSKLGMSVGSNTLGNVPAAPMQTHAVMPDPKKRK</sequence>
<dbReference type="InParanoid" id="A0A0A0HWM3"/>
<dbReference type="Proteomes" id="UP000001628">
    <property type="component" value="Unassembled WGS sequence"/>
</dbReference>
<gene>
    <name evidence="1" type="ORF">PADG_11297</name>
</gene>
<accession>A0A0A0HWM3</accession>
<evidence type="ECO:0000313" key="1">
    <source>
        <dbReference type="EMBL" id="KGM92476.1"/>
    </source>
</evidence>
<dbReference type="HOGENOM" id="CLU_2813097_0_0_1"/>
<reference evidence="1 2" key="1">
    <citation type="journal article" date="2011" name="PLoS Genet.">
        <title>Comparative genomic analysis of human fungal pathogens causing paracoccidioidomycosis.</title>
        <authorList>
            <person name="Desjardins C.A."/>
            <person name="Champion M.D."/>
            <person name="Holder J.W."/>
            <person name="Muszewska A."/>
            <person name="Goldberg J."/>
            <person name="Bailao A.M."/>
            <person name="Brigido M.M."/>
            <person name="Ferreira M.E."/>
            <person name="Garcia A.M."/>
            <person name="Grynberg M."/>
            <person name="Gujja S."/>
            <person name="Heiman D.I."/>
            <person name="Henn M.R."/>
            <person name="Kodira C.D."/>
            <person name="Leon-Narvaez H."/>
            <person name="Longo L.V."/>
            <person name="Ma L.J."/>
            <person name="Malavazi I."/>
            <person name="Matsuo A.L."/>
            <person name="Morais F.V."/>
            <person name="Pereira M."/>
            <person name="Rodriguez-Brito S."/>
            <person name="Sakthikumar S."/>
            <person name="Salem-Izacc S.M."/>
            <person name="Sykes S.M."/>
            <person name="Teixeira M.M."/>
            <person name="Vallejo M.C."/>
            <person name="Walter M.E."/>
            <person name="Yandava C."/>
            <person name="Young S."/>
            <person name="Zeng Q."/>
            <person name="Zucker J."/>
            <person name="Felipe M.S."/>
            <person name="Goldman G.H."/>
            <person name="Haas B.J."/>
            <person name="McEwen J.G."/>
            <person name="Nino-Vega G."/>
            <person name="Puccia R."/>
            <person name="San-Blas G."/>
            <person name="Soares C.M."/>
            <person name="Birren B.W."/>
            <person name="Cuomo C.A."/>
        </authorList>
    </citation>
    <scope>NUCLEOTIDE SEQUENCE [LARGE SCALE GENOMIC DNA]</scope>
    <source>
        <strain evidence="1 2">Pb18</strain>
    </source>
</reference>
<name>A0A0A0HWM3_PARBD</name>
<dbReference type="EMBL" id="KN275958">
    <property type="protein sequence ID" value="KGM92476.1"/>
    <property type="molecule type" value="Genomic_DNA"/>
</dbReference>
<protein>
    <submittedName>
        <fullName evidence="1">Uncharacterized protein</fullName>
    </submittedName>
</protein>
<organism evidence="1 2">
    <name type="scientific">Paracoccidioides brasiliensis (strain Pb18)</name>
    <dbReference type="NCBI Taxonomy" id="502780"/>
    <lineage>
        <taxon>Eukaryota</taxon>
        <taxon>Fungi</taxon>
        <taxon>Dikarya</taxon>
        <taxon>Ascomycota</taxon>
        <taxon>Pezizomycotina</taxon>
        <taxon>Eurotiomycetes</taxon>
        <taxon>Eurotiomycetidae</taxon>
        <taxon>Onygenales</taxon>
        <taxon>Ajellomycetaceae</taxon>
        <taxon>Paracoccidioides</taxon>
    </lineage>
</organism>
<dbReference type="KEGG" id="pbn:PADG_11297"/>
<dbReference type="GeneID" id="22587194"/>
<dbReference type="AlphaFoldDB" id="A0A0A0HWM3"/>
<dbReference type="VEuPathDB" id="FungiDB:PADG_11297"/>